<keyword evidence="2" id="KW-1185">Reference proteome</keyword>
<sequence>MDVGRLARYLDGVEDPGLLMEVRTWLGGPLHGIVAKDAIGLYNKSRACRLLELDKDAALQARAAAVLLMKRMGTTSLDAAVDLLRCFGRLGRLLLSSRCNGLFPIASPETCFEEAIAIYKTMGVHKLAKVVGGTELEAVLEEVYAVFAAHLRVLERSRHMLDVILEHVQELRMILPYLPKDQPNLAKLVLSLSDDFLRIDEREAEVILLAIALEILELGERRRHKALQTKVVGRLFEAYLALGLLEKAEVCLRMLGAVDGLLFGVKLALKRGEWTTAANLIEKLQNAQDFEPANEATRLFARATDFSPTAMECYQKLQHNFPEAAWDIDVDIASELAFSDNKELRQQAVSSIERIVKDECSPEQLARLKKVIHDGSCNAHNYNNHAECFQWARVGLIASTTHGERACALRLMALAKLKLGEFDDAAQYAHDAVQKELSKKSLFACFRAALVSPKAAADTIPDILVKLIQLDDFDVYDLVSFAKEAHEAGSSDVVLRVLDQFARMLVEHIEQTGLMPQLPMGVLFQNMAQLNNRHAECSSDTDEDTSITTFMQYLRDLLRVVDKMSPAVADTSFGPPAVFEWFYGVCHNLGCNKEDWKCFLMAATLAVKAENFFPNQTKLKGRETKCWLASICIRMKGFQELSDAALRELLTTIELCQMGCQTDGEAIRVQDYLATSAFQIKIRLNDARSCDFIEKSLSGIQRTPTKLRELGGAPHFASSSHLWVYSLDFVLVASKQFPHEGSVELLRPIASQLYKLSLQMELQNDKVDPTSVTYPLKKIIALAQSKEEGYEWLHQARQIAASLDISLPDNDVEWLLAKAWNFGVSCYRSQDLKQAEKFMMLSLASLEQSSSMALKQAYQDKLQGQYSKLVELTHSHAA</sequence>
<dbReference type="STRING" id="1202772.A0A1V9YGM7"/>
<dbReference type="GO" id="GO:0090173">
    <property type="term" value="P:regulation of synaptonemal complex assembly"/>
    <property type="evidence" value="ECO:0007669"/>
    <property type="project" value="InterPro"/>
</dbReference>
<dbReference type="Proteomes" id="UP000243579">
    <property type="component" value="Unassembled WGS sequence"/>
</dbReference>
<protein>
    <recommendedName>
        <fullName evidence="3">Protein ZIP4 homolog</fullName>
    </recommendedName>
</protein>
<dbReference type="PANTHER" id="PTHR40375:SF2">
    <property type="entry name" value="SPORULATION-SPECIFIC PROTEIN 22"/>
    <property type="match status" value="1"/>
</dbReference>
<dbReference type="EMBL" id="JNBR01001831">
    <property type="protein sequence ID" value="OQR84876.1"/>
    <property type="molecule type" value="Genomic_DNA"/>
</dbReference>
<dbReference type="AlphaFoldDB" id="A0A1V9YGM7"/>
<reference evidence="1 2" key="1">
    <citation type="journal article" date="2014" name="Genome Biol. Evol.">
        <title>The secreted proteins of Achlya hypogyna and Thraustotheca clavata identify the ancestral oomycete secretome and reveal gene acquisitions by horizontal gene transfer.</title>
        <authorList>
            <person name="Misner I."/>
            <person name="Blouin N."/>
            <person name="Leonard G."/>
            <person name="Richards T.A."/>
            <person name="Lane C.E."/>
        </authorList>
    </citation>
    <scope>NUCLEOTIDE SEQUENCE [LARGE SCALE GENOMIC DNA]</scope>
    <source>
        <strain evidence="1 2">ATCC 48635</strain>
    </source>
</reference>
<comment type="caution">
    <text evidence="1">The sequence shown here is derived from an EMBL/GenBank/DDBJ whole genome shotgun (WGS) entry which is preliminary data.</text>
</comment>
<dbReference type="PANTHER" id="PTHR40375">
    <property type="entry name" value="SPORULATION-SPECIFIC PROTEIN 22"/>
    <property type="match status" value="1"/>
</dbReference>
<accession>A0A1V9YGM7</accession>
<gene>
    <name evidence="1" type="ORF">ACHHYP_12589</name>
</gene>
<evidence type="ECO:0000313" key="1">
    <source>
        <dbReference type="EMBL" id="OQR84876.1"/>
    </source>
</evidence>
<evidence type="ECO:0000313" key="2">
    <source>
        <dbReference type="Proteomes" id="UP000243579"/>
    </source>
</evidence>
<name>A0A1V9YGM7_ACHHY</name>
<dbReference type="InterPro" id="IPR039057">
    <property type="entry name" value="Spo22/ZIP4"/>
</dbReference>
<evidence type="ECO:0008006" key="3">
    <source>
        <dbReference type="Google" id="ProtNLM"/>
    </source>
</evidence>
<proteinExistence type="predicted"/>
<organism evidence="1 2">
    <name type="scientific">Achlya hypogyna</name>
    <name type="common">Oomycete</name>
    <name type="synonym">Protoachlya hypogyna</name>
    <dbReference type="NCBI Taxonomy" id="1202772"/>
    <lineage>
        <taxon>Eukaryota</taxon>
        <taxon>Sar</taxon>
        <taxon>Stramenopiles</taxon>
        <taxon>Oomycota</taxon>
        <taxon>Saprolegniomycetes</taxon>
        <taxon>Saprolegniales</taxon>
        <taxon>Achlyaceae</taxon>
        <taxon>Achlya</taxon>
    </lineage>
</organism>
<dbReference type="OrthoDB" id="65716at2759"/>